<keyword evidence="3" id="KW-1185">Reference proteome</keyword>
<comment type="caution">
    <text evidence="2">The sequence shown here is derived from an EMBL/GenBank/DDBJ whole genome shotgun (WGS) entry which is preliminary data.</text>
</comment>
<dbReference type="InterPro" id="IPR002347">
    <property type="entry name" value="SDR_fam"/>
</dbReference>
<dbReference type="PANTHER" id="PTHR43544:SF12">
    <property type="entry name" value="NAD(P)-BINDING ROSSMANN-FOLD SUPERFAMILY PROTEIN"/>
    <property type="match status" value="1"/>
</dbReference>
<dbReference type="InterPro" id="IPR036291">
    <property type="entry name" value="NAD(P)-bd_dom_sf"/>
</dbReference>
<gene>
    <name evidence="2" type="ORF">BJ875DRAFT_482595</name>
</gene>
<proteinExistence type="inferred from homology"/>
<name>A0A9P7YLW7_9HELO</name>
<organism evidence="2 3">
    <name type="scientific">Amylocarpus encephaloides</name>
    <dbReference type="NCBI Taxonomy" id="45428"/>
    <lineage>
        <taxon>Eukaryota</taxon>
        <taxon>Fungi</taxon>
        <taxon>Dikarya</taxon>
        <taxon>Ascomycota</taxon>
        <taxon>Pezizomycotina</taxon>
        <taxon>Leotiomycetes</taxon>
        <taxon>Helotiales</taxon>
        <taxon>Helotiales incertae sedis</taxon>
        <taxon>Amylocarpus</taxon>
    </lineage>
</organism>
<dbReference type="SUPFAM" id="SSF51735">
    <property type="entry name" value="NAD(P)-binding Rossmann-fold domains"/>
    <property type="match status" value="1"/>
</dbReference>
<evidence type="ECO:0000256" key="1">
    <source>
        <dbReference type="ARBA" id="ARBA00006484"/>
    </source>
</evidence>
<evidence type="ECO:0000313" key="3">
    <source>
        <dbReference type="Proteomes" id="UP000824998"/>
    </source>
</evidence>
<dbReference type="OrthoDB" id="5296at2759"/>
<comment type="similarity">
    <text evidence="1">Belongs to the short-chain dehydrogenases/reductases (SDR) family.</text>
</comment>
<sequence length="271" mass="30171">MAPWSLVTPASRGIGFHLTRHLLRTTPFAVVATARKDMQGVKREIMEDLKDIDEKRLTVLELDVTDENTILRAAEDAKSQFPEKDNHLHLAFCMPGILYPEKAPAQLDHQQLTDTFAVNTIGPLLITKHFSPFLPRKSNSTPLIPLDTSSTNDSWLPPHAVWLNMSARVGSTTDNTLGGWYSYRSSKAGVNSLTKSFDISVKQRSGENAMAMSYHPGTVKTGLSKEFWGKVKEEKLFSPEFAVEKMCDVVGSVGLEGRGKFWDWKGVEVPP</sequence>
<accession>A0A9P7YLW7</accession>
<dbReference type="GO" id="GO:0016491">
    <property type="term" value="F:oxidoreductase activity"/>
    <property type="evidence" value="ECO:0007669"/>
    <property type="project" value="TreeGrafter"/>
</dbReference>
<protein>
    <submittedName>
        <fullName evidence="2">Uncharacterized protein</fullName>
    </submittedName>
</protein>
<dbReference type="GO" id="GO:0005737">
    <property type="term" value="C:cytoplasm"/>
    <property type="evidence" value="ECO:0007669"/>
    <property type="project" value="TreeGrafter"/>
</dbReference>
<dbReference type="InterPro" id="IPR051468">
    <property type="entry name" value="Fungal_SecMetab_SDRs"/>
</dbReference>
<dbReference type="PRINTS" id="PR00081">
    <property type="entry name" value="GDHRDH"/>
</dbReference>
<dbReference type="Proteomes" id="UP000824998">
    <property type="component" value="Unassembled WGS sequence"/>
</dbReference>
<evidence type="ECO:0000313" key="2">
    <source>
        <dbReference type="EMBL" id="KAG9236079.1"/>
    </source>
</evidence>
<dbReference type="CDD" id="cd05325">
    <property type="entry name" value="carb_red_sniffer_like_SDR_c"/>
    <property type="match status" value="1"/>
</dbReference>
<dbReference type="PANTHER" id="PTHR43544">
    <property type="entry name" value="SHORT-CHAIN DEHYDROGENASE/REDUCTASE"/>
    <property type="match status" value="1"/>
</dbReference>
<reference evidence="2" key="1">
    <citation type="journal article" date="2021" name="IMA Fungus">
        <title>Genomic characterization of three marine fungi, including Emericellopsis atlantica sp. nov. with signatures of a generalist lifestyle and marine biomass degradation.</title>
        <authorList>
            <person name="Hagestad O.C."/>
            <person name="Hou L."/>
            <person name="Andersen J.H."/>
            <person name="Hansen E.H."/>
            <person name="Altermark B."/>
            <person name="Li C."/>
            <person name="Kuhnert E."/>
            <person name="Cox R.J."/>
            <person name="Crous P.W."/>
            <person name="Spatafora J.W."/>
            <person name="Lail K."/>
            <person name="Amirebrahimi M."/>
            <person name="Lipzen A."/>
            <person name="Pangilinan J."/>
            <person name="Andreopoulos W."/>
            <person name="Hayes R.D."/>
            <person name="Ng V."/>
            <person name="Grigoriev I.V."/>
            <person name="Jackson S.A."/>
            <person name="Sutton T.D.S."/>
            <person name="Dobson A.D.W."/>
            <person name="Rama T."/>
        </authorList>
    </citation>
    <scope>NUCLEOTIDE SEQUENCE</scope>
    <source>
        <strain evidence="2">TRa018bII</strain>
    </source>
</reference>
<dbReference type="Gene3D" id="3.40.50.720">
    <property type="entry name" value="NAD(P)-binding Rossmann-like Domain"/>
    <property type="match status" value="1"/>
</dbReference>
<dbReference type="Pfam" id="PF00106">
    <property type="entry name" value="adh_short"/>
    <property type="match status" value="1"/>
</dbReference>
<dbReference type="AlphaFoldDB" id="A0A9P7YLW7"/>
<dbReference type="EMBL" id="MU251415">
    <property type="protein sequence ID" value="KAG9236079.1"/>
    <property type="molecule type" value="Genomic_DNA"/>
</dbReference>